<accession>A0A5K0U7M2</accession>
<proteinExistence type="predicted"/>
<name>A0A5K0U7M2_9VIRU</name>
<organism evidence="1 2">
    <name type="scientific">Yasminevirus sp. GU-2018</name>
    <dbReference type="NCBI Taxonomy" id="2420051"/>
    <lineage>
        <taxon>Viruses</taxon>
        <taxon>Varidnaviria</taxon>
        <taxon>Bamfordvirae</taxon>
        <taxon>Nucleocytoviricota</taxon>
        <taxon>Megaviricetes</taxon>
        <taxon>Imitervirales</taxon>
        <taxon>Mimiviridae</taxon>
        <taxon>Klosneuvirinae</taxon>
        <taxon>Yasminevirus</taxon>
        <taxon>Yasminevirus saudimassiliense</taxon>
    </lineage>
</organism>
<sequence>MASVPKPQSFLPRAPVSNSVEIETVLSTLTTGTWQHDCYLYYKTHLEHYALVKLFSTGTGFCIQKAIYNGEKTTKKEREQFSRFMHIVRNCLPKPKTDLVTYRGDREYKKVDRRTDYPFYSSFDITVALGYHGRSSTGVNTPVKTNNPLRCVVIKAGTSVGYHHYLQQIILPGGTLIVEGSSFETDEGIKMVNVNYTV</sequence>
<gene>
    <name evidence="1" type="ORF">YASMINEVIRUS_228</name>
</gene>
<dbReference type="Proteomes" id="UP000594342">
    <property type="component" value="Unassembled WGS sequence"/>
</dbReference>
<keyword evidence="2" id="KW-1185">Reference proteome</keyword>
<protein>
    <submittedName>
        <fullName evidence="1">Uncharacterized protein</fullName>
    </submittedName>
</protein>
<evidence type="ECO:0000313" key="2">
    <source>
        <dbReference type="Proteomes" id="UP000594342"/>
    </source>
</evidence>
<dbReference type="EMBL" id="UPSH01000001">
    <property type="protein sequence ID" value="VBB17765.1"/>
    <property type="molecule type" value="Genomic_DNA"/>
</dbReference>
<evidence type="ECO:0000313" key="1">
    <source>
        <dbReference type="EMBL" id="VBB17765.1"/>
    </source>
</evidence>
<comment type="caution">
    <text evidence="1">The sequence shown here is derived from an EMBL/GenBank/DDBJ whole genome shotgun (WGS) entry which is preliminary data.</text>
</comment>
<reference evidence="1 2" key="1">
    <citation type="submission" date="2018-10" db="EMBL/GenBank/DDBJ databases">
        <authorList>
            <consortium name="IHU Genomes"/>
        </authorList>
    </citation>
    <scope>NUCLEOTIDE SEQUENCE [LARGE SCALE GENOMIC DNA]</scope>
    <source>
        <strain evidence="1 2">A1</strain>
    </source>
</reference>